<protein>
    <recommendedName>
        <fullName evidence="3">Lipocalin-like domain-containing protein</fullName>
    </recommendedName>
</protein>
<evidence type="ECO:0000313" key="1">
    <source>
        <dbReference type="EMBL" id="KAA5536387.1"/>
    </source>
</evidence>
<sequence>MHLKTNYYFLLTPFAILFLLLGISCNHSQEKLIYGSWIIDSVSRKSDIDTDAKIENNLKQNLIGSSMTFFEDNTYKSSINGSSPRENFSITKKGNNTSLIFLNKPPGVHIGSDVLILNGKELLIKIDDGEKEYTLIHFSRKNKTSQ</sequence>
<proteinExistence type="predicted"/>
<reference evidence="1 2" key="1">
    <citation type="submission" date="2019-09" db="EMBL/GenBank/DDBJ databases">
        <title>Genome sequence and assembly of Taibaiella sp.</title>
        <authorList>
            <person name="Chhetri G."/>
        </authorList>
    </citation>
    <scope>NUCLEOTIDE SEQUENCE [LARGE SCALE GENOMIC DNA]</scope>
    <source>
        <strain evidence="1 2">KVB11</strain>
    </source>
</reference>
<evidence type="ECO:0000313" key="2">
    <source>
        <dbReference type="Proteomes" id="UP000323632"/>
    </source>
</evidence>
<name>A0A5M6CMX0_9BACT</name>
<dbReference type="Proteomes" id="UP000323632">
    <property type="component" value="Unassembled WGS sequence"/>
</dbReference>
<dbReference type="PROSITE" id="PS51257">
    <property type="entry name" value="PROKAR_LIPOPROTEIN"/>
    <property type="match status" value="1"/>
</dbReference>
<gene>
    <name evidence="1" type="ORF">F0919_01590</name>
</gene>
<dbReference type="RefSeq" id="WP_150030958.1">
    <property type="nucleotide sequence ID" value="NZ_VWSH01000001.1"/>
</dbReference>
<comment type="caution">
    <text evidence="1">The sequence shown here is derived from an EMBL/GenBank/DDBJ whole genome shotgun (WGS) entry which is preliminary data.</text>
</comment>
<accession>A0A5M6CMX0</accession>
<evidence type="ECO:0008006" key="3">
    <source>
        <dbReference type="Google" id="ProtNLM"/>
    </source>
</evidence>
<organism evidence="1 2">
    <name type="scientific">Taibaiella lutea</name>
    <dbReference type="NCBI Taxonomy" id="2608001"/>
    <lineage>
        <taxon>Bacteria</taxon>
        <taxon>Pseudomonadati</taxon>
        <taxon>Bacteroidota</taxon>
        <taxon>Chitinophagia</taxon>
        <taxon>Chitinophagales</taxon>
        <taxon>Chitinophagaceae</taxon>
        <taxon>Taibaiella</taxon>
    </lineage>
</organism>
<keyword evidence="2" id="KW-1185">Reference proteome</keyword>
<dbReference type="EMBL" id="VWSH01000001">
    <property type="protein sequence ID" value="KAA5536387.1"/>
    <property type="molecule type" value="Genomic_DNA"/>
</dbReference>
<dbReference type="AlphaFoldDB" id="A0A5M6CMX0"/>